<accession>A0AAE4FFD7</accession>
<gene>
    <name evidence="1" type="ORF">OSC06_12805</name>
</gene>
<evidence type="ECO:0000313" key="1">
    <source>
        <dbReference type="EMBL" id="MDS0898854.1"/>
    </source>
</evidence>
<evidence type="ECO:0000313" key="2">
    <source>
        <dbReference type="Proteomes" id="UP001182247"/>
    </source>
</evidence>
<dbReference type="Proteomes" id="UP001182247">
    <property type="component" value="Unassembled WGS sequence"/>
</dbReference>
<sequence length="293" mass="33443">MNNAIAIKFKYSENRKDPEEILNILTGYVKFYKSIGVISLASINEKENAQFDLVALKTGSAIAIIRCVKEKFNNLITSSASKLVEDLYESDEISTRDQIEDIASNLSETIENNDANPMRLEPIIDIEQLGILLSNFSILNSRLKDDESAYIAAGAVNDNDFCDYKKINTRFTFVGTVDDVLSNKIKHHKRKSKFYVNVSVNKGDTVWKLEEIETKNIFSAKIANEDWLEKYQSGFIDPIGPKDLMVAIIEYDEILTTIENKNKKSKFKNVRIIEVIDVIKTKGYQSDIFQRRE</sequence>
<name>A0AAE4FFD7_MORMO</name>
<proteinExistence type="predicted"/>
<organism evidence="1 2">
    <name type="scientific">Morganella morganii</name>
    <name type="common">Proteus morganii</name>
    <dbReference type="NCBI Taxonomy" id="582"/>
    <lineage>
        <taxon>Bacteria</taxon>
        <taxon>Pseudomonadati</taxon>
        <taxon>Pseudomonadota</taxon>
        <taxon>Gammaproteobacteria</taxon>
        <taxon>Enterobacterales</taxon>
        <taxon>Morganellaceae</taxon>
        <taxon>Morganella</taxon>
    </lineage>
</organism>
<reference evidence="1" key="1">
    <citation type="submission" date="2023-02" db="EMBL/GenBank/DDBJ databases">
        <title>Detection, antimicrobial susceptibility and genomic characterization of NDM-producing species of Morganellaceae, Yersiniaceae, and Enterobacteriaceae other than Klebsiella.</title>
        <authorList>
            <person name="Camargo C.H."/>
            <person name="Sacchi C.T."/>
            <person name="Campos K.R."/>
        </authorList>
    </citation>
    <scope>NUCLEOTIDE SEQUENCE</scope>
    <source>
        <strain evidence="1">1189_21</strain>
    </source>
</reference>
<dbReference type="AlphaFoldDB" id="A0AAE4FFD7"/>
<protein>
    <submittedName>
        <fullName evidence="1">Uncharacterized protein</fullName>
    </submittedName>
</protein>
<comment type="caution">
    <text evidence="1">The sequence shown here is derived from an EMBL/GenBank/DDBJ whole genome shotgun (WGS) entry which is preliminary data.</text>
</comment>
<dbReference type="EMBL" id="JAPKIY010000019">
    <property type="protein sequence ID" value="MDS0898854.1"/>
    <property type="molecule type" value="Genomic_DNA"/>
</dbReference>
<dbReference type="RefSeq" id="WP_214179678.1">
    <property type="nucleotide sequence ID" value="NZ_JALXUS010000001.1"/>
</dbReference>